<dbReference type="Pfam" id="PF00209">
    <property type="entry name" value="SNF"/>
    <property type="match status" value="2"/>
</dbReference>
<dbReference type="PANTHER" id="PTHR23121:SF9">
    <property type="entry name" value="SODIUM-DEPENDENT GLUCOSE TRANSPORTER 1"/>
    <property type="match status" value="1"/>
</dbReference>
<evidence type="ECO:0000256" key="8">
    <source>
        <dbReference type="SAM" id="Phobius"/>
    </source>
</evidence>
<keyword evidence="3 7" id="KW-0812">Transmembrane</keyword>
<dbReference type="Proteomes" id="UP000683360">
    <property type="component" value="Unassembled WGS sequence"/>
</dbReference>
<comment type="subcellular location">
    <subcellularLocation>
        <location evidence="1">Membrane</location>
        <topology evidence="1">Multi-pass membrane protein</topology>
    </subcellularLocation>
</comment>
<dbReference type="OrthoDB" id="546893at2759"/>
<evidence type="ECO:0000256" key="7">
    <source>
        <dbReference type="RuleBase" id="RU003732"/>
    </source>
</evidence>
<accession>A0A8S3UQP3</accession>
<dbReference type="PROSITE" id="PS00610">
    <property type="entry name" value="NA_NEUROTRAN_SYMP_1"/>
    <property type="match status" value="1"/>
</dbReference>
<dbReference type="InterPro" id="IPR037272">
    <property type="entry name" value="SNS_sf"/>
</dbReference>
<dbReference type="InterPro" id="IPR036259">
    <property type="entry name" value="MFS_trans_sf"/>
</dbReference>
<feature type="transmembrane region" description="Helical" evidence="8">
    <location>
        <begin position="573"/>
        <end position="590"/>
    </location>
</feature>
<feature type="transmembrane region" description="Helical" evidence="8">
    <location>
        <begin position="381"/>
        <end position="399"/>
    </location>
</feature>
<dbReference type="GO" id="GO:0046872">
    <property type="term" value="F:metal ion binding"/>
    <property type="evidence" value="ECO:0007669"/>
    <property type="project" value="UniProtKB-KW"/>
</dbReference>
<keyword evidence="4 8" id="KW-1133">Transmembrane helix</keyword>
<organism evidence="9 10">
    <name type="scientific">Mytilus edulis</name>
    <name type="common">Blue mussel</name>
    <dbReference type="NCBI Taxonomy" id="6550"/>
    <lineage>
        <taxon>Eukaryota</taxon>
        <taxon>Metazoa</taxon>
        <taxon>Spiralia</taxon>
        <taxon>Lophotrochozoa</taxon>
        <taxon>Mollusca</taxon>
        <taxon>Bivalvia</taxon>
        <taxon>Autobranchia</taxon>
        <taxon>Pteriomorphia</taxon>
        <taxon>Mytilida</taxon>
        <taxon>Mytiloidea</taxon>
        <taxon>Mytilidae</taxon>
        <taxon>Mytilinae</taxon>
        <taxon>Mytilus</taxon>
    </lineage>
</organism>
<feature type="transmembrane region" description="Helical" evidence="8">
    <location>
        <begin position="405"/>
        <end position="424"/>
    </location>
</feature>
<gene>
    <name evidence="9" type="ORF">MEDL_58204</name>
</gene>
<evidence type="ECO:0000256" key="3">
    <source>
        <dbReference type="ARBA" id="ARBA00022692"/>
    </source>
</evidence>
<keyword evidence="10" id="KW-1185">Reference proteome</keyword>
<evidence type="ECO:0000313" key="10">
    <source>
        <dbReference type="Proteomes" id="UP000683360"/>
    </source>
</evidence>
<proteinExistence type="inferred from homology"/>
<feature type="transmembrane region" description="Helical" evidence="8">
    <location>
        <begin position="251"/>
        <end position="271"/>
    </location>
</feature>
<feature type="binding site" evidence="6">
    <location>
        <position position="107"/>
    </location>
    <ligand>
        <name>Na(+)</name>
        <dbReference type="ChEBI" id="CHEBI:29101"/>
        <label>1</label>
    </ligand>
</feature>
<feature type="transmembrane region" description="Helical" evidence="8">
    <location>
        <begin position="639"/>
        <end position="662"/>
    </location>
</feature>
<evidence type="ECO:0000256" key="1">
    <source>
        <dbReference type="ARBA" id="ARBA00004141"/>
    </source>
</evidence>
<dbReference type="SUPFAM" id="SSF161070">
    <property type="entry name" value="SNF-like"/>
    <property type="match status" value="1"/>
</dbReference>
<feature type="binding site" evidence="6">
    <location>
        <position position="100"/>
    </location>
    <ligand>
        <name>Na(+)</name>
        <dbReference type="ChEBI" id="CHEBI:29101"/>
        <label>1</label>
    </ligand>
</feature>
<dbReference type="SUPFAM" id="SSF103473">
    <property type="entry name" value="MFS general substrate transporter"/>
    <property type="match status" value="1"/>
</dbReference>
<dbReference type="GO" id="GO:0015293">
    <property type="term" value="F:symporter activity"/>
    <property type="evidence" value="ECO:0007669"/>
    <property type="project" value="UniProtKB-KW"/>
</dbReference>
<evidence type="ECO:0000313" key="9">
    <source>
        <dbReference type="EMBL" id="CAG2246217.1"/>
    </source>
</evidence>
<feature type="transmembrane region" description="Helical" evidence="8">
    <location>
        <begin position="513"/>
        <end position="533"/>
    </location>
</feature>
<evidence type="ECO:0000256" key="6">
    <source>
        <dbReference type="PIRSR" id="PIRSR600175-1"/>
    </source>
</evidence>
<evidence type="ECO:0000256" key="2">
    <source>
        <dbReference type="ARBA" id="ARBA00022448"/>
    </source>
</evidence>
<dbReference type="PANTHER" id="PTHR23121">
    <property type="entry name" value="SODIUM-DEPENDENT GLUCOSE TRANSPORTER 1"/>
    <property type="match status" value="1"/>
</dbReference>
<dbReference type="Gene3D" id="1.20.1250.20">
    <property type="entry name" value="MFS general substrate transporter like domains"/>
    <property type="match status" value="1"/>
</dbReference>
<comment type="similarity">
    <text evidence="7">Belongs to the sodium:neurotransmitter symporter (SNF) (TC 2.A.22) family.</text>
</comment>
<keyword evidence="5 8" id="KW-0472">Membrane</keyword>
<dbReference type="EMBL" id="CAJPWZ010002846">
    <property type="protein sequence ID" value="CAG2246217.1"/>
    <property type="molecule type" value="Genomic_DNA"/>
</dbReference>
<sequence length="791" mass="87579">MKCVPKELVESASGQAIIKQLIASELIEMRQTDQLTLQVKMVSWDKLRRKRSRQKHCQTKQKSVNMLKMPLSKTTTVTADEGIDRGQWSNKMDYILSVMGWSVGLGNLWRFPYVCMKNGGGTFVSIDVPNTINRQIQNACPLLRGTFVSIDVPNTINRQIPNVCPLLKDSLRDNNASIYTSIYILVHGLTLDGSVDGIIFFFKPNFAKAFTFEDIWQKKYSIPIEDVVKSGPGLGFVAYPEALAHLPGQNIWTILFFIMLLSLALDSRTIFISGMVSYKSPTHGDYQYPNAAIAFGFILSLLPLIPIPVFAIRSIKKAPGHTFKEGLYTEISGTTQKDLIIKTNSDYELVSRAISGRSFGYFIGSFIGGPLVDKLGNYCDLMIAISLDGAAIATIIAPYSSNVGMLGVLLVIGGTFEGVINIAGQKLILNLWKRKATGPLHILHFGFGMGSFIVPQIANPFLAVLAPSLDITNASSINGTKSPFVIDPVTVTATTTNNTIAAIFLKESKIESAYLIVSIIVASLSVVFFLYQFCNRTTVYTHVHVPGEIKESNFRKAVKLVDPATCADGNRCFGVQIFLLIFLYFFNAVGGERMYSKFIRSYAIDKHKFSGDDGSLINTTFWICFAIGRLTGLLTGRFIPVRILIVIEASGVLVTAILLEIFARENDLALWVLTCPMGFFLSQLFPTGIGWGDFHVEFTGIAITFALMGGALGGVSYLWVLGYLYEYQGYDMFLHQLVFYGGCMMFFTIIMTIVGIKHGGRFERDTERHTDENAVELDELDEDITCINDEA</sequence>
<dbReference type="InterPro" id="IPR000175">
    <property type="entry name" value="Na/ntran_symport"/>
</dbReference>
<protein>
    <recommendedName>
        <fullName evidence="7">Transporter</fullName>
    </recommendedName>
</protein>
<dbReference type="GO" id="GO:0016020">
    <property type="term" value="C:membrane"/>
    <property type="evidence" value="ECO:0007669"/>
    <property type="project" value="UniProtKB-SubCell"/>
</dbReference>
<comment type="caution">
    <text evidence="9">The sequence shown here is derived from an EMBL/GenBank/DDBJ whole genome shotgun (WGS) entry which is preliminary data.</text>
</comment>
<dbReference type="AlphaFoldDB" id="A0A8S3UQP3"/>
<evidence type="ECO:0000256" key="5">
    <source>
        <dbReference type="ARBA" id="ARBA00023136"/>
    </source>
</evidence>
<keyword evidence="2 7" id="KW-0813">Transport</keyword>
<feature type="transmembrane region" description="Helical" evidence="8">
    <location>
        <begin position="668"/>
        <end position="689"/>
    </location>
</feature>
<feature type="transmembrane region" description="Helical" evidence="8">
    <location>
        <begin position="737"/>
        <end position="756"/>
    </location>
</feature>
<evidence type="ECO:0000256" key="4">
    <source>
        <dbReference type="ARBA" id="ARBA00022989"/>
    </source>
</evidence>
<keyword evidence="7" id="KW-0769">Symport</keyword>
<keyword evidence="6" id="KW-0915">Sodium</keyword>
<keyword evidence="6" id="KW-0479">Metal-binding</keyword>
<feature type="binding site" evidence="6">
    <location>
        <position position="103"/>
    </location>
    <ligand>
        <name>Na(+)</name>
        <dbReference type="ChEBI" id="CHEBI:29101"/>
        <label>1</label>
    </ligand>
</feature>
<dbReference type="PROSITE" id="PS50267">
    <property type="entry name" value="NA_NEUROTRAN_SYMP_3"/>
    <property type="match status" value="2"/>
</dbReference>
<feature type="transmembrane region" description="Helical" evidence="8">
    <location>
        <begin position="701"/>
        <end position="725"/>
    </location>
</feature>
<feature type="transmembrane region" description="Helical" evidence="8">
    <location>
        <begin position="291"/>
        <end position="312"/>
    </location>
</feature>
<reference evidence="9" key="1">
    <citation type="submission" date="2021-03" db="EMBL/GenBank/DDBJ databases">
        <authorList>
            <person name="Bekaert M."/>
        </authorList>
    </citation>
    <scope>NUCLEOTIDE SEQUENCE</scope>
</reference>
<name>A0A8S3UQP3_MYTED</name>